<name>A0A8S5TYK3_9CAUD</name>
<reference evidence="1" key="1">
    <citation type="journal article" date="2021" name="Proc. Natl. Acad. Sci. U.S.A.">
        <title>A Catalog of Tens of Thousands of Viruses from Human Metagenomes Reveals Hidden Associations with Chronic Diseases.</title>
        <authorList>
            <person name="Tisza M.J."/>
            <person name="Buck C.B."/>
        </authorList>
    </citation>
    <scope>NUCLEOTIDE SEQUENCE</scope>
    <source>
        <strain evidence="1">CtDsE1</strain>
    </source>
</reference>
<dbReference type="EMBL" id="BK015961">
    <property type="protein sequence ID" value="DAF87275.1"/>
    <property type="molecule type" value="Genomic_DNA"/>
</dbReference>
<sequence>MITGTTTSGFAYEIPESALDNMELVDAISESEQNPVALSTILQLLLGREQKKRLYDHLRTETGTVPVEAVSTAIADIFSGCGTEGKN</sequence>
<accession>A0A8S5TYK3</accession>
<protein>
    <submittedName>
        <fullName evidence="1">Uncharacterized protein</fullName>
    </submittedName>
</protein>
<organism evidence="1">
    <name type="scientific">Siphoviridae sp. ctDsE1</name>
    <dbReference type="NCBI Taxonomy" id="2825390"/>
    <lineage>
        <taxon>Viruses</taxon>
        <taxon>Duplodnaviria</taxon>
        <taxon>Heunggongvirae</taxon>
        <taxon>Uroviricota</taxon>
        <taxon>Caudoviricetes</taxon>
    </lineage>
</organism>
<proteinExistence type="predicted"/>
<evidence type="ECO:0000313" key="1">
    <source>
        <dbReference type="EMBL" id="DAF87275.1"/>
    </source>
</evidence>